<accession>A0A239D8Y9</accession>
<keyword evidence="2" id="KW-1185">Reference proteome</keyword>
<dbReference type="EMBL" id="FZOJ01000007">
    <property type="protein sequence ID" value="SNS28767.1"/>
    <property type="molecule type" value="Genomic_DNA"/>
</dbReference>
<organism evidence="1 2">
    <name type="scientific">Anaerovirgula multivorans</name>
    <dbReference type="NCBI Taxonomy" id="312168"/>
    <lineage>
        <taxon>Bacteria</taxon>
        <taxon>Bacillati</taxon>
        <taxon>Bacillota</taxon>
        <taxon>Clostridia</taxon>
        <taxon>Peptostreptococcales</taxon>
        <taxon>Natronincolaceae</taxon>
        <taxon>Anaerovirgula</taxon>
    </lineage>
</organism>
<name>A0A239D8Y9_9FIRM</name>
<gene>
    <name evidence="1" type="ORF">SAMN05446037_100757</name>
</gene>
<evidence type="ECO:0000313" key="2">
    <source>
        <dbReference type="Proteomes" id="UP000198304"/>
    </source>
</evidence>
<evidence type="ECO:0000313" key="1">
    <source>
        <dbReference type="EMBL" id="SNS28767.1"/>
    </source>
</evidence>
<sequence length="32" mass="3737">MPRTAREKSKSGIYHDLIKRTVSTIKEMYPAE</sequence>
<proteinExistence type="predicted"/>
<reference evidence="1 2" key="1">
    <citation type="submission" date="2017-06" db="EMBL/GenBank/DDBJ databases">
        <authorList>
            <person name="Kim H.J."/>
            <person name="Triplett B.A."/>
        </authorList>
    </citation>
    <scope>NUCLEOTIDE SEQUENCE [LARGE SCALE GENOMIC DNA]</scope>
    <source>
        <strain evidence="1 2">SCA</strain>
    </source>
</reference>
<dbReference type="Proteomes" id="UP000198304">
    <property type="component" value="Unassembled WGS sequence"/>
</dbReference>
<dbReference type="AlphaFoldDB" id="A0A239D8Y9"/>
<protein>
    <submittedName>
        <fullName evidence="1">Uncharacterized protein</fullName>
    </submittedName>
</protein>